<dbReference type="PANTHER" id="PTHR11360:SF290">
    <property type="entry name" value="MONOCARBOXYLATE MFS PERMEASE"/>
    <property type="match status" value="1"/>
</dbReference>
<feature type="domain" description="Major facilitator superfamily (MFS) profile" evidence="2">
    <location>
        <begin position="26"/>
        <end position="228"/>
    </location>
</feature>
<protein>
    <recommendedName>
        <fullName evidence="2">Major facilitator superfamily (MFS) profile domain-containing protein</fullName>
    </recommendedName>
</protein>
<feature type="transmembrane region" description="Helical" evidence="1">
    <location>
        <begin position="156"/>
        <end position="178"/>
    </location>
</feature>
<evidence type="ECO:0000313" key="3">
    <source>
        <dbReference type="EMBL" id="SVC05647.1"/>
    </source>
</evidence>
<organism evidence="3">
    <name type="scientific">marine metagenome</name>
    <dbReference type="NCBI Taxonomy" id="408172"/>
    <lineage>
        <taxon>unclassified sequences</taxon>
        <taxon>metagenomes</taxon>
        <taxon>ecological metagenomes</taxon>
    </lineage>
</organism>
<keyword evidence="1" id="KW-0812">Transmembrane</keyword>
<name>A0A382J2K5_9ZZZZ</name>
<feature type="non-terminal residue" evidence="3">
    <location>
        <position position="228"/>
    </location>
</feature>
<feature type="transmembrane region" description="Helical" evidence="1">
    <location>
        <begin position="65"/>
        <end position="84"/>
    </location>
</feature>
<feature type="transmembrane region" description="Helical" evidence="1">
    <location>
        <begin position="96"/>
        <end position="114"/>
    </location>
</feature>
<feature type="transmembrane region" description="Helical" evidence="1">
    <location>
        <begin position="120"/>
        <end position="144"/>
    </location>
</feature>
<keyword evidence="1" id="KW-0472">Membrane</keyword>
<dbReference type="Gene3D" id="1.20.1250.20">
    <property type="entry name" value="MFS general substrate transporter like domains"/>
    <property type="match status" value="1"/>
</dbReference>
<feature type="transmembrane region" description="Helical" evidence="1">
    <location>
        <begin position="184"/>
        <end position="205"/>
    </location>
</feature>
<evidence type="ECO:0000259" key="2">
    <source>
        <dbReference type="PROSITE" id="PS50850"/>
    </source>
</evidence>
<dbReference type="GO" id="GO:0022857">
    <property type="term" value="F:transmembrane transporter activity"/>
    <property type="evidence" value="ECO:0007669"/>
    <property type="project" value="InterPro"/>
</dbReference>
<gene>
    <name evidence="3" type="ORF">METZ01_LOCUS258501</name>
</gene>
<dbReference type="PROSITE" id="PS50850">
    <property type="entry name" value="MFS"/>
    <property type="match status" value="1"/>
</dbReference>
<dbReference type="PANTHER" id="PTHR11360">
    <property type="entry name" value="MONOCARBOXYLATE TRANSPORTER"/>
    <property type="match status" value="1"/>
</dbReference>
<dbReference type="SUPFAM" id="SSF103473">
    <property type="entry name" value="MFS general substrate transporter"/>
    <property type="match status" value="1"/>
</dbReference>
<sequence length="228" mass="24501">MEQSGSNQQQATAQQSWQSRFPFFYGWVIVVVAFMMSFMTAGVFWATSVIAIAMREDLGWSLSSIYLGLTIRGLVGAAAAPLLGRFADFKHGSRTLGVLSGAISAASLIALSQVNSHWAYILLYGVVGGMTTAGTGFLVMSAVVPRWFLWRRGRAVAFATMGSGAAAFILPPLMAFLLDSVGWRGTWIALGIMTFAFASLPALLVRRQPEDVGLIPDGRIITPSRQSA</sequence>
<dbReference type="AlphaFoldDB" id="A0A382J2K5"/>
<dbReference type="EMBL" id="UINC01071036">
    <property type="protein sequence ID" value="SVC05647.1"/>
    <property type="molecule type" value="Genomic_DNA"/>
</dbReference>
<dbReference type="InterPro" id="IPR020846">
    <property type="entry name" value="MFS_dom"/>
</dbReference>
<keyword evidence="1" id="KW-1133">Transmembrane helix</keyword>
<dbReference type="Pfam" id="PF07690">
    <property type="entry name" value="MFS_1"/>
    <property type="match status" value="1"/>
</dbReference>
<dbReference type="InterPro" id="IPR011701">
    <property type="entry name" value="MFS"/>
</dbReference>
<reference evidence="3" key="1">
    <citation type="submission" date="2018-05" db="EMBL/GenBank/DDBJ databases">
        <authorList>
            <person name="Lanie J.A."/>
            <person name="Ng W.-L."/>
            <person name="Kazmierczak K.M."/>
            <person name="Andrzejewski T.M."/>
            <person name="Davidsen T.M."/>
            <person name="Wayne K.J."/>
            <person name="Tettelin H."/>
            <person name="Glass J.I."/>
            <person name="Rusch D."/>
            <person name="Podicherti R."/>
            <person name="Tsui H.-C.T."/>
            <person name="Winkler M.E."/>
        </authorList>
    </citation>
    <scope>NUCLEOTIDE SEQUENCE</scope>
</reference>
<proteinExistence type="predicted"/>
<accession>A0A382J2K5</accession>
<evidence type="ECO:0000256" key="1">
    <source>
        <dbReference type="SAM" id="Phobius"/>
    </source>
</evidence>
<feature type="transmembrane region" description="Helical" evidence="1">
    <location>
        <begin position="24"/>
        <end position="53"/>
    </location>
</feature>
<dbReference type="InterPro" id="IPR036259">
    <property type="entry name" value="MFS_trans_sf"/>
</dbReference>
<dbReference type="InterPro" id="IPR050327">
    <property type="entry name" value="Proton-linked_MCT"/>
</dbReference>